<accession>A0A6A8NLU7</accession>
<dbReference type="RefSeq" id="WP_002343491.1">
    <property type="nucleotide sequence ID" value="NZ_CP038172.1"/>
</dbReference>
<proteinExistence type="predicted"/>
<gene>
    <name evidence="2" type="ORF">GKZ95_13575</name>
</gene>
<reference evidence="2" key="1">
    <citation type="submission" date="2019-10" db="EMBL/GenBank/DDBJ databases">
        <title>Identification of the same linezolid-resistant Tn6246::fexB-poxtA-carrying Enterococcus faecium strain colonizing a hospitalized patient and bovines in different continents.</title>
        <authorList>
            <person name="Tedim A.P."/>
            <person name="Freitas A.R."/>
            <person name="Novais C."/>
            <person name="Duarte B."/>
            <person name="Elghaieb H."/>
            <person name="Abbassi M.S."/>
            <person name="Peixe L."/>
        </authorList>
    </citation>
    <scope>NUCLEOTIDE SEQUENCE</scope>
    <source>
        <strain evidence="2">2FEZ</strain>
    </source>
</reference>
<name>A0A6A8NLU7_ENTFC</name>
<dbReference type="InterPro" id="IPR011434">
    <property type="entry name" value="Ltp-like_HTH"/>
</dbReference>
<organism evidence="2">
    <name type="scientific">Enterococcus faecium</name>
    <name type="common">Streptococcus faecium</name>
    <dbReference type="NCBI Taxonomy" id="1352"/>
    <lineage>
        <taxon>Bacteria</taxon>
        <taxon>Bacillati</taxon>
        <taxon>Bacillota</taxon>
        <taxon>Bacilli</taxon>
        <taxon>Lactobacillales</taxon>
        <taxon>Enterococcaceae</taxon>
        <taxon>Enterococcus</taxon>
    </lineage>
</organism>
<dbReference type="AlphaFoldDB" id="A0A6A8NLU7"/>
<comment type="caution">
    <text evidence="2">The sequence shown here is derived from an EMBL/GenBank/DDBJ whole genome shotgun (WGS) entry which is preliminary data.</text>
</comment>
<evidence type="ECO:0000259" key="1">
    <source>
        <dbReference type="Pfam" id="PF07553"/>
    </source>
</evidence>
<dbReference type="Pfam" id="PF07553">
    <property type="entry name" value="Lipoprotein_Ltp"/>
    <property type="match status" value="2"/>
</dbReference>
<feature type="domain" description="Putative host cell surface-exposed lipoprotein Ltp-like HTH region" evidence="1">
    <location>
        <begin position="96"/>
        <end position="139"/>
    </location>
</feature>
<protein>
    <recommendedName>
        <fullName evidence="1">Putative host cell surface-exposed lipoprotein Ltp-like HTH region domain-containing protein</fullName>
    </recommendedName>
</protein>
<feature type="domain" description="Putative host cell surface-exposed lipoprotein Ltp-like HTH region" evidence="1">
    <location>
        <begin position="142"/>
        <end position="186"/>
    </location>
</feature>
<sequence>MAKKVMGQDGKMYKVKKPFYKRVWFWLLAVVVVFIAIGSQGGSDDAKNTVAEITKESVTEVSSAESVAESTVVEEETETTETTIEEVTQEESVPREYRNALSKAESYLGWAGMSEQGLREQLEFEEYPSEAIDYALANVDVDYNEQALAKAESYDDWASMSDSQLYDQLIFEGFTDEQAQYALDNLPQ</sequence>
<evidence type="ECO:0000313" key="2">
    <source>
        <dbReference type="EMBL" id="MTD36837.1"/>
    </source>
</evidence>
<dbReference type="EMBL" id="WLYP01000027">
    <property type="protein sequence ID" value="MTD36837.1"/>
    <property type="molecule type" value="Genomic_DNA"/>
</dbReference>
<dbReference type="InterPro" id="IPR036388">
    <property type="entry name" value="WH-like_DNA-bd_sf"/>
</dbReference>
<dbReference type="Gene3D" id="1.10.10.10">
    <property type="entry name" value="Winged helix-like DNA-binding domain superfamily/Winged helix DNA-binding domain"/>
    <property type="match status" value="2"/>
</dbReference>